<dbReference type="Proteomes" id="UP000314294">
    <property type="component" value="Unassembled WGS sequence"/>
</dbReference>
<comment type="caution">
    <text evidence="1">The sequence shown here is derived from an EMBL/GenBank/DDBJ whole genome shotgun (WGS) entry which is preliminary data.</text>
</comment>
<accession>A0A4Z2GEQ2</accession>
<name>A0A4Z2GEQ2_9TELE</name>
<protein>
    <submittedName>
        <fullName evidence="1">Uncharacterized protein</fullName>
    </submittedName>
</protein>
<reference evidence="1 2" key="1">
    <citation type="submission" date="2019-03" db="EMBL/GenBank/DDBJ databases">
        <title>First draft genome of Liparis tanakae, snailfish: a comprehensive survey of snailfish specific genes.</title>
        <authorList>
            <person name="Kim W."/>
            <person name="Song I."/>
            <person name="Jeong J.-H."/>
            <person name="Kim D."/>
            <person name="Kim S."/>
            <person name="Ryu S."/>
            <person name="Song J.Y."/>
            <person name="Lee S.K."/>
        </authorList>
    </citation>
    <scope>NUCLEOTIDE SEQUENCE [LARGE SCALE GENOMIC DNA]</scope>
    <source>
        <tissue evidence="1">Muscle</tissue>
    </source>
</reference>
<keyword evidence="2" id="KW-1185">Reference proteome</keyword>
<sequence>MLFTLILARAALSSNSPLSASCSRGGLTEAGRLGALVKGRPGAPAGLRQPSVSRFPAQCNELSQRDGD</sequence>
<organism evidence="1 2">
    <name type="scientific">Liparis tanakae</name>
    <name type="common">Tanaka's snailfish</name>
    <dbReference type="NCBI Taxonomy" id="230148"/>
    <lineage>
        <taxon>Eukaryota</taxon>
        <taxon>Metazoa</taxon>
        <taxon>Chordata</taxon>
        <taxon>Craniata</taxon>
        <taxon>Vertebrata</taxon>
        <taxon>Euteleostomi</taxon>
        <taxon>Actinopterygii</taxon>
        <taxon>Neopterygii</taxon>
        <taxon>Teleostei</taxon>
        <taxon>Neoteleostei</taxon>
        <taxon>Acanthomorphata</taxon>
        <taxon>Eupercaria</taxon>
        <taxon>Perciformes</taxon>
        <taxon>Cottioidei</taxon>
        <taxon>Cottales</taxon>
        <taxon>Liparidae</taxon>
        <taxon>Liparis</taxon>
    </lineage>
</organism>
<proteinExistence type="predicted"/>
<dbReference type="EMBL" id="SRLO01000575">
    <property type="protein sequence ID" value="TNN51645.1"/>
    <property type="molecule type" value="Genomic_DNA"/>
</dbReference>
<gene>
    <name evidence="1" type="ORF">EYF80_038161</name>
</gene>
<evidence type="ECO:0000313" key="1">
    <source>
        <dbReference type="EMBL" id="TNN51645.1"/>
    </source>
</evidence>
<evidence type="ECO:0000313" key="2">
    <source>
        <dbReference type="Proteomes" id="UP000314294"/>
    </source>
</evidence>
<dbReference type="AlphaFoldDB" id="A0A4Z2GEQ2"/>